<sequence length="175" mass="19784">MNLRIVFSEKSIPIFGPMRQRRTSIMAGLYLEEFVVGHVFRHTLRKTVTESDNMLFSVMTLNPQPLHIDFDFAAKSEWGKPLVNSLFTLGLMIGISVNDITVGTTIANLGMKETVFPHPVFHGDTIRVETTVVSVRDSRSKPDRGIVEFEHRAYNQNDVLVAKCTRQAMMMKKAA</sequence>
<accession>A0A2P9ASP5</accession>
<protein>
    <submittedName>
        <fullName evidence="2">MaoC family dehydratase</fullName>
    </submittedName>
</protein>
<dbReference type="SUPFAM" id="SSF54637">
    <property type="entry name" value="Thioesterase/thiol ester dehydrase-isomerase"/>
    <property type="match status" value="1"/>
</dbReference>
<dbReference type="InterPro" id="IPR052342">
    <property type="entry name" value="MCH/BMMD"/>
</dbReference>
<name>A0A2P9ASP5_9HYPH</name>
<dbReference type="Proteomes" id="UP000245698">
    <property type="component" value="Unassembled WGS sequence"/>
</dbReference>
<proteinExistence type="predicted"/>
<dbReference type="InterPro" id="IPR029069">
    <property type="entry name" value="HotDog_dom_sf"/>
</dbReference>
<dbReference type="CDD" id="cd03451">
    <property type="entry name" value="FkbR2"/>
    <property type="match status" value="1"/>
</dbReference>
<dbReference type="Gene3D" id="3.10.129.10">
    <property type="entry name" value="Hotdog Thioesterase"/>
    <property type="match status" value="1"/>
</dbReference>
<dbReference type="PANTHER" id="PTHR43664">
    <property type="entry name" value="MONOAMINE OXIDASE-RELATED"/>
    <property type="match status" value="1"/>
</dbReference>
<keyword evidence="3" id="KW-1185">Reference proteome</keyword>
<reference evidence="3" key="1">
    <citation type="submission" date="2016-12" db="EMBL/GenBank/DDBJ databases">
        <authorList>
            <person name="Brunel B."/>
        </authorList>
    </citation>
    <scope>NUCLEOTIDE SEQUENCE [LARGE SCALE GENOMIC DNA]</scope>
</reference>
<dbReference type="Pfam" id="PF01575">
    <property type="entry name" value="MaoC_dehydratas"/>
    <property type="match status" value="1"/>
</dbReference>
<evidence type="ECO:0000313" key="3">
    <source>
        <dbReference type="Proteomes" id="UP000245698"/>
    </source>
</evidence>
<gene>
    <name evidence="2" type="ORF">BQ8482_380343</name>
</gene>
<feature type="domain" description="MaoC-like" evidence="1">
    <location>
        <begin position="36"/>
        <end position="143"/>
    </location>
</feature>
<dbReference type="PANTHER" id="PTHR43664:SF1">
    <property type="entry name" value="BETA-METHYLMALYL-COA DEHYDRATASE"/>
    <property type="match status" value="1"/>
</dbReference>
<dbReference type="AlphaFoldDB" id="A0A2P9ASP5"/>
<evidence type="ECO:0000259" key="1">
    <source>
        <dbReference type="Pfam" id="PF01575"/>
    </source>
</evidence>
<organism evidence="2 3">
    <name type="scientific">Mesorhizobium delmotii</name>
    <dbReference type="NCBI Taxonomy" id="1631247"/>
    <lineage>
        <taxon>Bacteria</taxon>
        <taxon>Pseudomonadati</taxon>
        <taxon>Pseudomonadota</taxon>
        <taxon>Alphaproteobacteria</taxon>
        <taxon>Hyphomicrobiales</taxon>
        <taxon>Phyllobacteriaceae</taxon>
        <taxon>Mesorhizobium</taxon>
    </lineage>
</organism>
<dbReference type="InterPro" id="IPR002539">
    <property type="entry name" value="MaoC-like_dom"/>
</dbReference>
<evidence type="ECO:0000313" key="2">
    <source>
        <dbReference type="EMBL" id="SJM34160.1"/>
    </source>
</evidence>
<dbReference type="EMBL" id="FUIG01000046">
    <property type="protein sequence ID" value="SJM34160.1"/>
    <property type="molecule type" value="Genomic_DNA"/>
</dbReference>